<evidence type="ECO:0000313" key="2">
    <source>
        <dbReference type="Proteomes" id="UP001314170"/>
    </source>
</evidence>
<sequence>MVKCKKNKVDGLKDALRKWILETRNLLKLLTNYYKTLFTVVPLSMSAYSHGAFNLFTQRHPSILTALLLDMEIKVS</sequence>
<comment type="caution">
    <text evidence="1">The sequence shown here is derived from an EMBL/GenBank/DDBJ whole genome shotgun (WGS) entry which is preliminary data.</text>
</comment>
<proteinExistence type="predicted"/>
<gene>
    <name evidence="1" type="ORF">DCAF_LOCUS7933</name>
</gene>
<dbReference type="EMBL" id="CAWUPB010000913">
    <property type="protein sequence ID" value="CAK7330391.1"/>
    <property type="molecule type" value="Genomic_DNA"/>
</dbReference>
<organism evidence="1 2">
    <name type="scientific">Dovyalis caffra</name>
    <dbReference type="NCBI Taxonomy" id="77055"/>
    <lineage>
        <taxon>Eukaryota</taxon>
        <taxon>Viridiplantae</taxon>
        <taxon>Streptophyta</taxon>
        <taxon>Embryophyta</taxon>
        <taxon>Tracheophyta</taxon>
        <taxon>Spermatophyta</taxon>
        <taxon>Magnoliopsida</taxon>
        <taxon>eudicotyledons</taxon>
        <taxon>Gunneridae</taxon>
        <taxon>Pentapetalae</taxon>
        <taxon>rosids</taxon>
        <taxon>fabids</taxon>
        <taxon>Malpighiales</taxon>
        <taxon>Salicaceae</taxon>
        <taxon>Flacourtieae</taxon>
        <taxon>Dovyalis</taxon>
    </lineage>
</organism>
<dbReference type="Proteomes" id="UP001314170">
    <property type="component" value="Unassembled WGS sequence"/>
</dbReference>
<protein>
    <submittedName>
        <fullName evidence="1">Uncharacterized protein</fullName>
    </submittedName>
</protein>
<evidence type="ECO:0000313" key="1">
    <source>
        <dbReference type="EMBL" id="CAK7330391.1"/>
    </source>
</evidence>
<reference evidence="1 2" key="1">
    <citation type="submission" date="2024-01" db="EMBL/GenBank/DDBJ databases">
        <authorList>
            <person name="Waweru B."/>
        </authorList>
    </citation>
    <scope>NUCLEOTIDE SEQUENCE [LARGE SCALE GENOMIC DNA]</scope>
</reference>
<dbReference type="AlphaFoldDB" id="A0AAV1R8S5"/>
<name>A0AAV1R8S5_9ROSI</name>
<accession>A0AAV1R8S5</accession>
<keyword evidence="2" id="KW-1185">Reference proteome</keyword>